<evidence type="ECO:0000256" key="1">
    <source>
        <dbReference type="SAM" id="MobiDB-lite"/>
    </source>
</evidence>
<feature type="region of interest" description="Disordered" evidence="1">
    <location>
        <begin position="42"/>
        <end position="69"/>
    </location>
</feature>
<dbReference type="AlphaFoldDB" id="A0A160SYZ0"/>
<reference evidence="2" key="1">
    <citation type="submission" date="2016-01" db="EMBL/GenBank/DDBJ databases">
        <authorList>
            <person name="Mcilroy J.S."/>
            <person name="Karst M S."/>
            <person name="Albertsen M."/>
        </authorList>
    </citation>
    <scope>NUCLEOTIDE SEQUENCE</scope>
    <source>
        <strain evidence="2">Cfx-K</strain>
    </source>
</reference>
<gene>
    <name evidence="2" type="ORF">CFX0092_A0028</name>
</gene>
<feature type="region of interest" description="Disordered" evidence="1">
    <location>
        <begin position="1"/>
        <end position="30"/>
    </location>
</feature>
<dbReference type="Proteomes" id="UP000215027">
    <property type="component" value="Chromosome I"/>
</dbReference>
<evidence type="ECO:0000313" key="3">
    <source>
        <dbReference type="Proteomes" id="UP000215027"/>
    </source>
</evidence>
<dbReference type="EMBL" id="LN890655">
    <property type="protein sequence ID" value="CUS01909.1"/>
    <property type="molecule type" value="Genomic_DNA"/>
</dbReference>
<sequence>MLANRDAPCQKLNSLTRRPDDTLDGQKSPNWGTLSYVNTMLFSHPSRPSLPQPGRPGHEPARLRAPSRP</sequence>
<dbReference type="KEGG" id="pbf:CFX0092_A0028"/>
<evidence type="ECO:0000313" key="2">
    <source>
        <dbReference type="EMBL" id="CUS01909.1"/>
    </source>
</evidence>
<keyword evidence="3" id="KW-1185">Reference proteome</keyword>
<protein>
    <submittedName>
        <fullName evidence="2">Uncharacterized protein</fullName>
    </submittedName>
</protein>
<proteinExistence type="predicted"/>
<accession>A0A160SYZ0</accession>
<name>A0A160SYZ0_9CHLR</name>
<organism evidence="2 3">
    <name type="scientific">Candidatus Promineifilum breve</name>
    <dbReference type="NCBI Taxonomy" id="1806508"/>
    <lineage>
        <taxon>Bacteria</taxon>
        <taxon>Bacillati</taxon>
        <taxon>Chloroflexota</taxon>
        <taxon>Ardenticatenia</taxon>
        <taxon>Candidatus Promineifilales</taxon>
        <taxon>Candidatus Promineifilaceae</taxon>
        <taxon>Candidatus Promineifilum</taxon>
    </lineage>
</organism>